<sequence length="97" mass="10955">MISLNNKTYTIIAVLLTVASILFLFSPMFTNKLRLYNEFFTGDLILAIFVTLSWVCNGVSLAFASMMASNWIKKTVLGLNFVMMYGAQFLATFMVFL</sequence>
<keyword evidence="1" id="KW-0812">Transmembrane</keyword>
<keyword evidence="1" id="KW-0472">Membrane</keyword>
<dbReference type="AlphaFoldDB" id="A0A242K128"/>
<evidence type="ECO:0000256" key="1">
    <source>
        <dbReference type="SAM" id="Phobius"/>
    </source>
</evidence>
<dbReference type="RefSeq" id="WP_086284594.1">
    <property type="nucleotide sequence ID" value="NZ_NGMO01000002.1"/>
</dbReference>
<feature type="transmembrane region" description="Helical" evidence="1">
    <location>
        <begin position="9"/>
        <end position="29"/>
    </location>
</feature>
<protein>
    <submittedName>
        <fullName evidence="2">Uncharacterized protein</fullName>
    </submittedName>
</protein>
<keyword evidence="1" id="KW-1133">Transmembrane helix</keyword>
<gene>
    <name evidence="2" type="ORF">A5844_001504</name>
</gene>
<keyword evidence="3" id="KW-1185">Reference proteome</keyword>
<comment type="caution">
    <text evidence="2">The sequence shown here is derived from an EMBL/GenBank/DDBJ whole genome shotgun (WGS) entry which is preliminary data.</text>
</comment>
<feature type="transmembrane region" description="Helical" evidence="1">
    <location>
        <begin position="44"/>
        <end position="64"/>
    </location>
</feature>
<proteinExistence type="predicted"/>
<dbReference type="Proteomes" id="UP000194933">
    <property type="component" value="Unassembled WGS sequence"/>
</dbReference>
<name>A0A242K128_9ENTE</name>
<reference evidence="2 3" key="1">
    <citation type="submission" date="2017-05" db="EMBL/GenBank/DDBJ databases">
        <title>The Genome Sequence of Enterococcus sp. 10A9_DIV0425.</title>
        <authorList>
            <consortium name="The Broad Institute Genomics Platform"/>
            <consortium name="The Broad Institute Genomic Center for Infectious Diseases"/>
            <person name="Earl A."/>
            <person name="Manson A."/>
            <person name="Schwartman J."/>
            <person name="Gilmore M."/>
            <person name="Abouelleil A."/>
            <person name="Cao P."/>
            <person name="Chapman S."/>
            <person name="Cusick C."/>
            <person name="Shea T."/>
            <person name="Young S."/>
            <person name="Neafsey D."/>
            <person name="Nusbaum C."/>
            <person name="Birren B."/>
        </authorList>
    </citation>
    <scope>NUCLEOTIDE SEQUENCE [LARGE SCALE GENOMIC DNA]</scope>
    <source>
        <strain evidence="2 3">10A9_DIV0425</strain>
    </source>
</reference>
<accession>A0A242K128</accession>
<dbReference type="EMBL" id="NGMO01000002">
    <property type="protein sequence ID" value="OTP11369.1"/>
    <property type="molecule type" value="Genomic_DNA"/>
</dbReference>
<organism evidence="2 3">
    <name type="scientific">Candidatus Enterococcus wittei</name>
    <dbReference type="NCBI Taxonomy" id="1987383"/>
    <lineage>
        <taxon>Bacteria</taxon>
        <taxon>Bacillati</taxon>
        <taxon>Bacillota</taxon>
        <taxon>Bacilli</taxon>
        <taxon>Lactobacillales</taxon>
        <taxon>Enterococcaceae</taxon>
        <taxon>Enterococcus</taxon>
    </lineage>
</organism>
<feature type="transmembrane region" description="Helical" evidence="1">
    <location>
        <begin position="76"/>
        <end position="96"/>
    </location>
</feature>
<evidence type="ECO:0000313" key="3">
    <source>
        <dbReference type="Proteomes" id="UP000194933"/>
    </source>
</evidence>
<evidence type="ECO:0000313" key="2">
    <source>
        <dbReference type="EMBL" id="OTP11369.1"/>
    </source>
</evidence>